<feature type="region of interest" description="Disordered" evidence="3">
    <location>
        <begin position="188"/>
        <end position="220"/>
    </location>
</feature>
<dbReference type="SUPFAM" id="SSF58104">
    <property type="entry name" value="Methyl-accepting chemotaxis protein (MCP) signaling domain"/>
    <property type="match status" value="1"/>
</dbReference>
<keyword evidence="7" id="KW-1185">Reference proteome</keyword>
<accession>A0A563VMV4</accession>
<reference evidence="6 7" key="1">
    <citation type="submission" date="2019-01" db="EMBL/GenBank/DDBJ databases">
        <authorList>
            <person name="Brito A."/>
        </authorList>
    </citation>
    <scope>NUCLEOTIDE SEQUENCE [LARGE SCALE GENOMIC DNA]</scope>
    <source>
        <strain evidence="6">1</strain>
    </source>
</reference>
<dbReference type="PROSITE" id="PS50111">
    <property type="entry name" value="CHEMOTAXIS_TRANSDUC_2"/>
    <property type="match status" value="1"/>
</dbReference>
<feature type="compositionally biased region" description="Acidic residues" evidence="3">
    <location>
        <begin position="196"/>
        <end position="219"/>
    </location>
</feature>
<gene>
    <name evidence="6" type="ORF">H1P_1620008</name>
</gene>
<dbReference type="Proteomes" id="UP000320055">
    <property type="component" value="Unassembled WGS sequence"/>
</dbReference>
<dbReference type="GO" id="GO:0007165">
    <property type="term" value="P:signal transduction"/>
    <property type="evidence" value="ECO:0007669"/>
    <property type="project" value="UniProtKB-KW"/>
</dbReference>
<evidence type="ECO:0000256" key="1">
    <source>
        <dbReference type="ARBA" id="ARBA00023224"/>
    </source>
</evidence>
<name>A0A563VMV4_9CYAN</name>
<feature type="transmembrane region" description="Helical" evidence="4">
    <location>
        <begin position="391"/>
        <end position="411"/>
    </location>
</feature>
<sequence length="787" mass="86768">MTTEQEAPNLSSASISSTKSVADDFEGLNNLRNRLLSVVLPSVLVPLIIASGVGYVITENRAKAKVIEKLESDTLLGGKTFATFIRDSFNIANVVVANPEVTQAMQAGSKEAEEQQLAQKPIADVEKNFADTKLLITDVRLNNFLDKIAESTQITDILITERNGFNVAFRGQFDNFVHSDKEWWQETKEEGRELIEPDELEEQELAVSDESEESDESEGENFMAFSQVVQDPLSDEFWGIIMVKIPLARLNSDLTAYLYAKSSQPSQFQIFESDSLEILTNIDNIEKSNEPQTINLEDIEVSGRESIIQVAQVLVETAENSLSLEEAQKSIAQLGFSDVRLRQEDIFSETNIIASLRYQDKIYSIATIPGTDFVSSSVVSYDLVADAGRNLLLVFVLTSITLGAIALRFVFAFTQRLSKPLIELSGKNQQVRELLQQQTVLLEQQTVLTNKQRQEKEQLETAIYTLIDEISDATEGDLTVRANLESVELSTVADLFNAIISSLQEIAIEARQSTTQVETSLKQNENIIRLLAKQAITEAQETRKTLTSVQQMSQSIQEVARNANQAEQIVDDTYKTVLNSTENMDLTVESILNLRTTVGDTAHKMNRLGASSQKIAQALSFIEEIALKTNVLAINARNEAHRAGEYGQGFAAVAEQVGILAEQCSTATQEISRIVTTIQAETQEVSQAMKLGTTQVAETTRLVESTKESLSLMLEKSQAINQLMGLIAQSTISQTTTSQNVTNLMQKIAQLSEVTSKSSQQVAQSIGSTAQVAAKLQSTVAQFKVTE</sequence>
<protein>
    <submittedName>
        <fullName evidence="6">Methyl-accepting chemotaxis protein</fullName>
    </submittedName>
</protein>
<dbReference type="AlphaFoldDB" id="A0A563VMV4"/>
<dbReference type="RefSeq" id="WP_144870794.1">
    <property type="nucleotide sequence ID" value="NZ_LR213913.1"/>
</dbReference>
<dbReference type="PANTHER" id="PTHR32089">
    <property type="entry name" value="METHYL-ACCEPTING CHEMOTAXIS PROTEIN MCPB"/>
    <property type="match status" value="1"/>
</dbReference>
<keyword evidence="1 2" id="KW-0807">Transducer</keyword>
<feature type="domain" description="Methyl-accepting transducer" evidence="5">
    <location>
        <begin position="513"/>
        <end position="749"/>
    </location>
</feature>
<evidence type="ECO:0000313" key="6">
    <source>
        <dbReference type="EMBL" id="VEP12742.1"/>
    </source>
</evidence>
<dbReference type="PANTHER" id="PTHR32089:SF114">
    <property type="entry name" value="METHYL-ACCEPTING CHEMOTAXIS PROTEIN MCPB"/>
    <property type="match status" value="1"/>
</dbReference>
<dbReference type="InterPro" id="IPR004089">
    <property type="entry name" value="MCPsignal_dom"/>
</dbReference>
<dbReference type="EMBL" id="CAACVJ010000071">
    <property type="protein sequence ID" value="VEP12742.1"/>
    <property type="molecule type" value="Genomic_DNA"/>
</dbReference>
<feature type="transmembrane region" description="Helical" evidence="4">
    <location>
        <begin position="35"/>
        <end position="57"/>
    </location>
</feature>
<keyword evidence="4" id="KW-0472">Membrane</keyword>
<dbReference type="OrthoDB" id="419276at2"/>
<evidence type="ECO:0000256" key="4">
    <source>
        <dbReference type="SAM" id="Phobius"/>
    </source>
</evidence>
<organism evidence="6 7">
    <name type="scientific">Hyella patelloides LEGE 07179</name>
    <dbReference type="NCBI Taxonomy" id="945734"/>
    <lineage>
        <taxon>Bacteria</taxon>
        <taxon>Bacillati</taxon>
        <taxon>Cyanobacteriota</taxon>
        <taxon>Cyanophyceae</taxon>
        <taxon>Pleurocapsales</taxon>
        <taxon>Hyellaceae</taxon>
        <taxon>Hyella</taxon>
    </lineage>
</organism>
<dbReference type="GO" id="GO:0016020">
    <property type="term" value="C:membrane"/>
    <property type="evidence" value="ECO:0007669"/>
    <property type="project" value="InterPro"/>
</dbReference>
<dbReference type="SMART" id="SM00283">
    <property type="entry name" value="MA"/>
    <property type="match status" value="1"/>
</dbReference>
<proteinExistence type="predicted"/>
<keyword evidence="4" id="KW-0812">Transmembrane</keyword>
<keyword evidence="4" id="KW-1133">Transmembrane helix</keyword>
<evidence type="ECO:0000256" key="3">
    <source>
        <dbReference type="SAM" id="MobiDB-lite"/>
    </source>
</evidence>
<evidence type="ECO:0000256" key="2">
    <source>
        <dbReference type="PROSITE-ProRule" id="PRU00284"/>
    </source>
</evidence>
<evidence type="ECO:0000313" key="7">
    <source>
        <dbReference type="Proteomes" id="UP000320055"/>
    </source>
</evidence>
<dbReference type="Pfam" id="PF00015">
    <property type="entry name" value="MCPsignal"/>
    <property type="match status" value="1"/>
</dbReference>
<evidence type="ECO:0000259" key="5">
    <source>
        <dbReference type="PROSITE" id="PS50111"/>
    </source>
</evidence>
<dbReference type="Gene3D" id="1.10.287.950">
    <property type="entry name" value="Methyl-accepting chemotaxis protein"/>
    <property type="match status" value="1"/>
</dbReference>